<dbReference type="Proteomes" id="UP000663869">
    <property type="component" value="Unassembled WGS sequence"/>
</dbReference>
<protein>
    <submittedName>
        <fullName evidence="1">Uncharacterized protein</fullName>
    </submittedName>
</protein>
<gene>
    <name evidence="1" type="ORF">FME351_LOCUS20128</name>
</gene>
<reference evidence="1" key="1">
    <citation type="submission" date="2021-02" db="EMBL/GenBank/DDBJ databases">
        <authorList>
            <person name="Nowell W R."/>
        </authorList>
    </citation>
    <scope>NUCLEOTIDE SEQUENCE</scope>
</reference>
<sequence>MVGNAESSHTNSKQAVLLKYVANKSCFFNNEWAQCHYDWVHAILKKLQLRPSHFYLHVLEVSVLKIQILA</sequence>
<comment type="caution">
    <text evidence="1">The sequence shown here is derived from an EMBL/GenBank/DDBJ whole genome shotgun (WGS) entry which is preliminary data.</text>
</comment>
<organism evidence="1 2">
    <name type="scientific">Rotaria socialis</name>
    <dbReference type="NCBI Taxonomy" id="392032"/>
    <lineage>
        <taxon>Eukaryota</taxon>
        <taxon>Metazoa</taxon>
        <taxon>Spiralia</taxon>
        <taxon>Gnathifera</taxon>
        <taxon>Rotifera</taxon>
        <taxon>Eurotatoria</taxon>
        <taxon>Bdelloidea</taxon>
        <taxon>Philodinida</taxon>
        <taxon>Philodinidae</taxon>
        <taxon>Rotaria</taxon>
    </lineage>
</organism>
<accession>A0A818LDC5</accession>
<evidence type="ECO:0000313" key="2">
    <source>
        <dbReference type="Proteomes" id="UP000663869"/>
    </source>
</evidence>
<dbReference type="EMBL" id="CAJNYU010002561">
    <property type="protein sequence ID" value="CAF3564393.1"/>
    <property type="molecule type" value="Genomic_DNA"/>
</dbReference>
<evidence type="ECO:0000313" key="1">
    <source>
        <dbReference type="EMBL" id="CAF3564393.1"/>
    </source>
</evidence>
<dbReference type="AlphaFoldDB" id="A0A818LDC5"/>
<proteinExistence type="predicted"/>
<name>A0A818LDC5_9BILA</name>